<dbReference type="AlphaFoldDB" id="A0A7S3LSI3"/>
<accession>A0A7S3LSI3</accession>
<dbReference type="EMBL" id="HBIN01013009">
    <property type="protein sequence ID" value="CAE0439625.1"/>
    <property type="molecule type" value="Transcribed_RNA"/>
</dbReference>
<reference evidence="1" key="1">
    <citation type="submission" date="2021-01" db="EMBL/GenBank/DDBJ databases">
        <authorList>
            <person name="Corre E."/>
            <person name="Pelletier E."/>
            <person name="Niang G."/>
            <person name="Scheremetjew M."/>
            <person name="Finn R."/>
            <person name="Kale V."/>
            <person name="Holt S."/>
            <person name="Cochrane G."/>
            <person name="Meng A."/>
            <person name="Brown T."/>
            <person name="Cohen L."/>
        </authorList>
    </citation>
    <scope>NUCLEOTIDE SEQUENCE</scope>
    <source>
        <strain evidence="1">GSBS06</strain>
    </source>
</reference>
<gene>
    <name evidence="1" type="ORF">ASTO00021_LOCUS9811</name>
</gene>
<sequence length="319" mass="37361">MLWRYFANFVSLQNYGGVKGHILRLCCCFLFTLLWTLRTPSVRTSEFITASKFHPRKHKIPIIALTLNPGSDRMAAFNETFRPYGDIEVLISTTEPLHIVWNNKETPFFDEDINRILSVTHSHLRAITLAHKRGYEYVWIMEDDARLDYVKVFPDVLQHNLDKVVESVSFLDQDISLLYCTCPYRDYKGIGFREYRLMQDWGAVAYIVRVEPVFRALKSRYCTDESCKHWDISSSPFPVSEIILFHDQNVKVHVPNMVSHAHPFDKKNKLDTSIHTGDTVGHWMALHRSHRFTYNYIHNYCSSFGALDTLSRNIAYQLW</sequence>
<name>A0A7S3LSI3_9STRA</name>
<evidence type="ECO:0000313" key="1">
    <source>
        <dbReference type="EMBL" id="CAE0439625.1"/>
    </source>
</evidence>
<organism evidence="1">
    <name type="scientific">Aplanochytrium stocchinoi</name>
    <dbReference type="NCBI Taxonomy" id="215587"/>
    <lineage>
        <taxon>Eukaryota</taxon>
        <taxon>Sar</taxon>
        <taxon>Stramenopiles</taxon>
        <taxon>Bigyra</taxon>
        <taxon>Labyrinthulomycetes</taxon>
        <taxon>Thraustochytrida</taxon>
        <taxon>Thraustochytriidae</taxon>
        <taxon>Aplanochytrium</taxon>
    </lineage>
</organism>
<protein>
    <submittedName>
        <fullName evidence="1">Uncharacterized protein</fullName>
    </submittedName>
</protein>
<proteinExistence type="predicted"/>